<organism evidence="7 8">
    <name type="scientific">Varroa destructor</name>
    <name type="common">Honeybee mite</name>
    <dbReference type="NCBI Taxonomy" id="109461"/>
    <lineage>
        <taxon>Eukaryota</taxon>
        <taxon>Metazoa</taxon>
        <taxon>Ecdysozoa</taxon>
        <taxon>Arthropoda</taxon>
        <taxon>Chelicerata</taxon>
        <taxon>Arachnida</taxon>
        <taxon>Acari</taxon>
        <taxon>Parasitiformes</taxon>
        <taxon>Mesostigmata</taxon>
        <taxon>Gamasina</taxon>
        <taxon>Dermanyssoidea</taxon>
        <taxon>Varroidae</taxon>
        <taxon>Varroa</taxon>
    </lineage>
</organism>
<dbReference type="GO" id="GO:0006412">
    <property type="term" value="P:translation"/>
    <property type="evidence" value="ECO:0007669"/>
    <property type="project" value="InterPro"/>
</dbReference>
<dbReference type="InterPro" id="IPR038661">
    <property type="entry name" value="Ribosomal_eL33_sf"/>
</dbReference>
<dbReference type="EnsemblMetazoa" id="XM_022817475">
    <property type="protein sequence ID" value="XP_022673210"/>
    <property type="gene ID" value="LOC111255474"/>
</dbReference>
<dbReference type="InterPro" id="IPR009000">
    <property type="entry name" value="Transl_B-barrel_sf"/>
</dbReference>
<evidence type="ECO:0000313" key="8">
    <source>
        <dbReference type="Proteomes" id="UP000594260"/>
    </source>
</evidence>
<name>A0A7M7L7W9_VARDE</name>
<dbReference type="OrthoDB" id="1166329at2759"/>
<keyword evidence="3" id="KW-0687">Ribonucleoprotein</keyword>
<sequence length="154" mass="17491">MADTAKKAVKKAPAQAASAPKKEPKKAPALVESEVRHLRPTPRVRLHAKAVFTGFRRGQRNQREHTALLKIDGCLRRQAAQYYVGKRCVYLYRAKNSKRVPGKSRDQQTKVRAIWGRVYRTHGNSGVVRAKFRVNLPAKAMGNRVRIMMYPSNI</sequence>
<dbReference type="InterPro" id="IPR001780">
    <property type="entry name" value="Ribosomal_eL33"/>
</dbReference>
<evidence type="ECO:0000256" key="1">
    <source>
        <dbReference type="ARBA" id="ARBA00009269"/>
    </source>
</evidence>
<dbReference type="GeneID" id="111255474"/>
<dbReference type="GO" id="GO:1990904">
    <property type="term" value="C:ribonucleoprotein complex"/>
    <property type="evidence" value="ECO:0007669"/>
    <property type="project" value="UniProtKB-KW"/>
</dbReference>
<dbReference type="KEGG" id="vde:111255474"/>
<accession>A0A7M7L7W9</accession>
<proteinExistence type="inferred from homology"/>
<dbReference type="GO" id="GO:0005840">
    <property type="term" value="C:ribosome"/>
    <property type="evidence" value="ECO:0007669"/>
    <property type="project" value="UniProtKB-KW"/>
</dbReference>
<dbReference type="GO" id="GO:0003735">
    <property type="term" value="F:structural constituent of ribosome"/>
    <property type="evidence" value="ECO:0007669"/>
    <property type="project" value="InterPro"/>
</dbReference>
<evidence type="ECO:0000256" key="4">
    <source>
        <dbReference type="ARBA" id="ARBA00035228"/>
    </source>
</evidence>
<dbReference type="Gene3D" id="2.40.10.190">
    <property type="entry name" value="translation elongation factor selb, chain A, domain 4"/>
    <property type="match status" value="1"/>
</dbReference>
<keyword evidence="8" id="KW-1185">Reference proteome</keyword>
<dbReference type="CTD" id="6165"/>
<dbReference type="PANTHER" id="PTHR10902">
    <property type="entry name" value="60S RIBOSOMAL PROTEIN L35A"/>
    <property type="match status" value="1"/>
</dbReference>
<dbReference type="HAMAP" id="MF_00573">
    <property type="entry name" value="Ribosomal_eL33"/>
    <property type="match status" value="1"/>
</dbReference>
<dbReference type="FunCoup" id="A0A7M7L7W9">
    <property type="interactions" value="735"/>
</dbReference>
<dbReference type="SUPFAM" id="SSF50447">
    <property type="entry name" value="Translation proteins"/>
    <property type="match status" value="1"/>
</dbReference>
<dbReference type="OMA" id="YRTNKHH"/>
<evidence type="ECO:0000313" key="7">
    <source>
        <dbReference type="EnsemblMetazoa" id="XP_022673210"/>
    </source>
</evidence>
<dbReference type="InParanoid" id="A0A7M7L7W9"/>
<comment type="similarity">
    <text evidence="1">Belongs to the eukaryotic ribosomal protein eL33 family.</text>
</comment>
<evidence type="ECO:0000256" key="3">
    <source>
        <dbReference type="ARBA" id="ARBA00023274"/>
    </source>
</evidence>
<evidence type="ECO:0000256" key="5">
    <source>
        <dbReference type="ARBA" id="ARBA00035530"/>
    </source>
</evidence>
<dbReference type="RefSeq" id="XP_022673210.1">
    <property type="nucleotide sequence ID" value="XM_022817475.1"/>
</dbReference>
<dbReference type="Proteomes" id="UP000594260">
    <property type="component" value="Unplaced"/>
</dbReference>
<dbReference type="FunFam" id="2.40.10.190:FF:000001">
    <property type="entry name" value="60S ribosomal protein L35a"/>
    <property type="match status" value="1"/>
</dbReference>
<dbReference type="Pfam" id="PF01247">
    <property type="entry name" value="Ribosomal_L35Ae"/>
    <property type="match status" value="1"/>
</dbReference>
<feature type="region of interest" description="Disordered" evidence="6">
    <location>
        <begin position="1"/>
        <end position="32"/>
    </location>
</feature>
<evidence type="ECO:0000256" key="6">
    <source>
        <dbReference type="SAM" id="MobiDB-lite"/>
    </source>
</evidence>
<keyword evidence="2" id="KW-0689">Ribosomal protein</keyword>
<evidence type="ECO:0000256" key="2">
    <source>
        <dbReference type="ARBA" id="ARBA00022980"/>
    </source>
</evidence>
<dbReference type="AlphaFoldDB" id="A0A7M7L7W9"/>
<reference evidence="7" key="1">
    <citation type="submission" date="2021-01" db="UniProtKB">
        <authorList>
            <consortium name="EnsemblMetazoa"/>
        </authorList>
    </citation>
    <scope>IDENTIFICATION</scope>
</reference>
<protein>
    <recommendedName>
        <fullName evidence="4">Large ribosomal subunit protein eL33</fullName>
    </recommendedName>
    <alternativeName>
        <fullName evidence="5">60S ribosomal protein L35a</fullName>
    </alternativeName>
</protein>